<keyword evidence="10" id="KW-1185">Reference proteome</keyword>
<keyword evidence="4 8" id="KW-0812">Transmembrane</keyword>
<feature type="compositionally biased region" description="Basic and acidic residues" evidence="7">
    <location>
        <begin position="498"/>
        <end position="509"/>
    </location>
</feature>
<dbReference type="InterPro" id="IPR000425">
    <property type="entry name" value="MIP"/>
</dbReference>
<feature type="transmembrane region" description="Helical" evidence="8">
    <location>
        <begin position="348"/>
        <end position="368"/>
    </location>
</feature>
<evidence type="ECO:0000256" key="7">
    <source>
        <dbReference type="SAM" id="MobiDB-lite"/>
    </source>
</evidence>
<dbReference type="Gene3D" id="1.20.1080.10">
    <property type="entry name" value="Glycerol uptake facilitator protein"/>
    <property type="match status" value="1"/>
</dbReference>
<feature type="transmembrane region" description="Helical" evidence="8">
    <location>
        <begin position="236"/>
        <end position="258"/>
    </location>
</feature>
<evidence type="ECO:0000256" key="8">
    <source>
        <dbReference type="SAM" id="Phobius"/>
    </source>
</evidence>
<evidence type="ECO:0000313" key="10">
    <source>
        <dbReference type="Proteomes" id="UP001595075"/>
    </source>
</evidence>
<evidence type="ECO:0008006" key="11">
    <source>
        <dbReference type="Google" id="ProtNLM"/>
    </source>
</evidence>
<dbReference type="Pfam" id="PF00230">
    <property type="entry name" value="MIP"/>
    <property type="match status" value="1"/>
</dbReference>
<dbReference type="InterPro" id="IPR023271">
    <property type="entry name" value="Aquaporin-like"/>
</dbReference>
<feature type="transmembrane region" description="Helical" evidence="8">
    <location>
        <begin position="288"/>
        <end position="305"/>
    </location>
</feature>
<dbReference type="EMBL" id="JAZHXI010000008">
    <property type="protein sequence ID" value="KAL2068860.1"/>
    <property type="molecule type" value="Genomic_DNA"/>
</dbReference>
<dbReference type="PANTHER" id="PTHR43829:SF14">
    <property type="entry name" value="AQUAPORIN 3"/>
    <property type="match status" value="1"/>
</dbReference>
<evidence type="ECO:0000256" key="4">
    <source>
        <dbReference type="ARBA" id="ARBA00022692"/>
    </source>
</evidence>
<dbReference type="Proteomes" id="UP001595075">
    <property type="component" value="Unassembled WGS sequence"/>
</dbReference>
<evidence type="ECO:0000313" key="9">
    <source>
        <dbReference type="EMBL" id="KAL2068860.1"/>
    </source>
</evidence>
<dbReference type="PANTHER" id="PTHR43829">
    <property type="entry name" value="AQUAPORIN OR AQUAGLYCEROPORIN RELATED"/>
    <property type="match status" value="1"/>
</dbReference>
<reference evidence="9 10" key="1">
    <citation type="journal article" date="2024" name="Commun. Biol.">
        <title>Comparative genomic analysis of thermophilic fungi reveals convergent evolutionary adaptations and gene losses.</title>
        <authorList>
            <person name="Steindorff A.S."/>
            <person name="Aguilar-Pontes M.V."/>
            <person name="Robinson A.J."/>
            <person name="Andreopoulos B."/>
            <person name="LaButti K."/>
            <person name="Kuo A."/>
            <person name="Mondo S."/>
            <person name="Riley R."/>
            <person name="Otillar R."/>
            <person name="Haridas S."/>
            <person name="Lipzen A."/>
            <person name="Grimwood J."/>
            <person name="Schmutz J."/>
            <person name="Clum A."/>
            <person name="Reid I.D."/>
            <person name="Moisan M.C."/>
            <person name="Butler G."/>
            <person name="Nguyen T.T.M."/>
            <person name="Dewar K."/>
            <person name="Conant G."/>
            <person name="Drula E."/>
            <person name="Henrissat B."/>
            <person name="Hansel C."/>
            <person name="Singer S."/>
            <person name="Hutchinson M.I."/>
            <person name="de Vries R.P."/>
            <person name="Natvig D.O."/>
            <person name="Powell A.J."/>
            <person name="Tsang A."/>
            <person name="Grigoriev I.V."/>
        </authorList>
    </citation>
    <scope>NUCLEOTIDE SEQUENCE [LARGE SCALE GENOMIC DNA]</scope>
    <source>
        <strain evidence="9 10">CBS 494.80</strain>
    </source>
</reference>
<proteinExistence type="inferred from homology"/>
<comment type="caution">
    <text evidence="9">The sequence shown here is derived from an EMBL/GenBank/DDBJ whole genome shotgun (WGS) entry which is preliminary data.</text>
</comment>
<feature type="transmembrane region" description="Helical" evidence="8">
    <location>
        <begin position="208"/>
        <end position="230"/>
    </location>
</feature>
<evidence type="ECO:0000256" key="3">
    <source>
        <dbReference type="ARBA" id="ARBA00022448"/>
    </source>
</evidence>
<evidence type="ECO:0000256" key="6">
    <source>
        <dbReference type="ARBA" id="ARBA00023136"/>
    </source>
</evidence>
<organism evidence="9 10">
    <name type="scientific">Oculimacula yallundae</name>
    <dbReference type="NCBI Taxonomy" id="86028"/>
    <lineage>
        <taxon>Eukaryota</taxon>
        <taxon>Fungi</taxon>
        <taxon>Dikarya</taxon>
        <taxon>Ascomycota</taxon>
        <taxon>Pezizomycotina</taxon>
        <taxon>Leotiomycetes</taxon>
        <taxon>Helotiales</taxon>
        <taxon>Ploettnerulaceae</taxon>
        <taxon>Oculimacula</taxon>
    </lineage>
</organism>
<dbReference type="InterPro" id="IPR050363">
    <property type="entry name" value="MIP/Aquaporin"/>
</dbReference>
<dbReference type="SUPFAM" id="SSF81338">
    <property type="entry name" value="Aquaporin-like"/>
    <property type="match status" value="1"/>
</dbReference>
<keyword evidence="6 8" id="KW-0472">Membrane</keyword>
<protein>
    <recommendedName>
        <fullName evidence="11">Aquaporin-like protein</fullName>
    </recommendedName>
</protein>
<evidence type="ECO:0000256" key="2">
    <source>
        <dbReference type="ARBA" id="ARBA00006175"/>
    </source>
</evidence>
<dbReference type="PRINTS" id="PR00783">
    <property type="entry name" value="MINTRINSICP"/>
</dbReference>
<name>A0ABR4CGI2_9HELO</name>
<gene>
    <name evidence="9" type="ORF">VTL71DRAFT_15198</name>
</gene>
<feature type="transmembrane region" description="Helical" evidence="8">
    <location>
        <begin position="374"/>
        <end position="396"/>
    </location>
</feature>
<keyword evidence="5 8" id="KW-1133">Transmembrane helix</keyword>
<evidence type="ECO:0000256" key="1">
    <source>
        <dbReference type="ARBA" id="ARBA00004141"/>
    </source>
</evidence>
<comment type="subcellular location">
    <subcellularLocation>
        <location evidence="1">Membrane</location>
        <topology evidence="1">Multi-pass membrane protein</topology>
    </subcellularLocation>
</comment>
<accession>A0ABR4CGI2</accession>
<feature type="transmembrane region" description="Helical" evidence="8">
    <location>
        <begin position="429"/>
        <end position="448"/>
    </location>
</feature>
<sequence length="509" mass="56177">MKPRIRHVFTCPHMLQWKAKFALHKRDYGKSALDTDNEEARHFLFPSAATVRSNTYHWPTKAVKHGGVDLPRTISRMVTSMEIVEASPGLGVSLTPALEVFAGTVRSCGNENKSFYFLHLYIGLDRRELGTAQVYIPHFVSFQCPNRPIRLYVASIPHCTRLNTHDMEIGVTDAVQRHVQRNVVPPKPVSQRKLDFEHARPRWMREMAAEALGVFFYVYPGIASQASFFLNKTEPAFGSLFQIGFAYAFGIAFAIIVCGPTSGGHFNPAITICFAVWQGFPWSKVPRYIFAQILGSFLAGLFLVGQYRPELSALAAQFRAEGMSPNSLGGPGSILCSFPGPTQTNYGYLFFIEFFVDSFIGLVIWAVLDPANPFVAPASAPFVIGLAYANMIWGFANVTISTNLARDLGTRIVAAIFFGGDAFNSYSAIAILVNVPATLFATLVYEIILRDSFKIIAAGHAVHEDGEDGLTRHLTKTGTIEQGPAGNILRGQQNSSDEEYRQKQDGSLV</sequence>
<feature type="region of interest" description="Disordered" evidence="7">
    <location>
        <begin position="480"/>
        <end position="509"/>
    </location>
</feature>
<comment type="similarity">
    <text evidence="2">Belongs to the MIP/aquaporin (TC 1.A.8) family.</text>
</comment>
<evidence type="ECO:0000256" key="5">
    <source>
        <dbReference type="ARBA" id="ARBA00022989"/>
    </source>
</evidence>
<keyword evidence="3" id="KW-0813">Transport</keyword>